<keyword evidence="3" id="KW-0378">Hydrolase</keyword>
<dbReference type="AlphaFoldDB" id="A0AAJ1WSD4"/>
<evidence type="ECO:0000259" key="2">
    <source>
        <dbReference type="Pfam" id="PF02517"/>
    </source>
</evidence>
<reference evidence="3 4" key="1">
    <citation type="submission" date="2023-07" db="EMBL/GenBank/DDBJ databases">
        <title>Genomic Encyclopedia of Type Strains, Phase IV (KMG-IV): sequencing the most valuable type-strain genomes for metagenomic binning, comparative biology and taxonomic classification.</title>
        <authorList>
            <person name="Goeker M."/>
        </authorList>
    </citation>
    <scope>NUCLEOTIDE SEQUENCE [LARGE SCALE GENOMIC DNA]</scope>
    <source>
        <strain evidence="3 4">DSM 46876</strain>
    </source>
</reference>
<keyword evidence="1" id="KW-0472">Membrane</keyword>
<proteinExistence type="predicted"/>
<dbReference type="EMBL" id="JAUSUV010000004">
    <property type="protein sequence ID" value="MDQ0416878.1"/>
    <property type="molecule type" value="Genomic_DNA"/>
</dbReference>
<feature type="transmembrane region" description="Helical" evidence="1">
    <location>
        <begin position="108"/>
        <end position="124"/>
    </location>
</feature>
<evidence type="ECO:0000313" key="4">
    <source>
        <dbReference type="Proteomes" id="UP001238450"/>
    </source>
</evidence>
<feature type="transmembrane region" description="Helical" evidence="1">
    <location>
        <begin position="53"/>
        <end position="71"/>
    </location>
</feature>
<dbReference type="PANTHER" id="PTHR43592">
    <property type="entry name" value="CAAX AMINO TERMINAL PROTEASE"/>
    <property type="match status" value="1"/>
</dbReference>
<evidence type="ECO:0000313" key="3">
    <source>
        <dbReference type="EMBL" id="MDQ0416878.1"/>
    </source>
</evidence>
<dbReference type="GO" id="GO:0080120">
    <property type="term" value="P:CAAX-box protein maturation"/>
    <property type="evidence" value="ECO:0007669"/>
    <property type="project" value="UniProtKB-ARBA"/>
</dbReference>
<dbReference type="PANTHER" id="PTHR43592:SF15">
    <property type="entry name" value="CAAX AMINO TERMINAL PROTEASE FAMILY PROTEIN"/>
    <property type="match status" value="1"/>
</dbReference>
<name>A0AAJ1WSD4_9BACL</name>
<dbReference type="Proteomes" id="UP001238450">
    <property type="component" value="Unassembled WGS sequence"/>
</dbReference>
<accession>A0AAJ1WSD4</accession>
<protein>
    <submittedName>
        <fullName evidence="3">Membrane protease YdiL (CAAX protease family)</fullName>
    </submittedName>
</protein>
<dbReference type="GO" id="GO:0004175">
    <property type="term" value="F:endopeptidase activity"/>
    <property type="evidence" value="ECO:0007669"/>
    <property type="project" value="UniProtKB-ARBA"/>
</dbReference>
<feature type="domain" description="CAAX prenyl protease 2/Lysostaphin resistance protein A-like" evidence="2">
    <location>
        <begin position="57"/>
        <end position="143"/>
    </location>
</feature>
<keyword evidence="4" id="KW-1185">Reference proteome</keyword>
<organism evidence="3 4">
    <name type="scientific">Croceifilum oryzae</name>
    <dbReference type="NCBI Taxonomy" id="1553429"/>
    <lineage>
        <taxon>Bacteria</taxon>
        <taxon>Bacillati</taxon>
        <taxon>Bacillota</taxon>
        <taxon>Bacilli</taxon>
        <taxon>Bacillales</taxon>
        <taxon>Thermoactinomycetaceae</taxon>
        <taxon>Croceifilum</taxon>
    </lineage>
</organism>
<dbReference type="Pfam" id="PF02517">
    <property type="entry name" value="Rce1-like"/>
    <property type="match status" value="1"/>
</dbReference>
<comment type="caution">
    <text evidence="3">The sequence shown here is derived from an EMBL/GenBank/DDBJ whole genome shotgun (WGS) entry which is preliminary data.</text>
</comment>
<dbReference type="GO" id="GO:0006508">
    <property type="term" value="P:proteolysis"/>
    <property type="evidence" value="ECO:0007669"/>
    <property type="project" value="UniProtKB-KW"/>
</dbReference>
<dbReference type="InterPro" id="IPR003675">
    <property type="entry name" value="Rce1/LyrA-like_dom"/>
</dbReference>
<keyword evidence="1" id="KW-1133">Transmembrane helix</keyword>
<keyword evidence="1" id="KW-0812">Transmembrane</keyword>
<gene>
    <name evidence="3" type="ORF">J2Z48_001050</name>
</gene>
<keyword evidence="3" id="KW-0645">Protease</keyword>
<evidence type="ECO:0000256" key="1">
    <source>
        <dbReference type="SAM" id="Phobius"/>
    </source>
</evidence>
<sequence>MIQVVQSVGVHINAYLGIDQYSDRENSIKNSYQMNMDATMKSSSSARSSSTSSLSPAILTLLAVCLLAPIAEEILFRGYLQTLFAHSIGRVLSVILTALLFSLYHVDVASFFPLFFTGIIFGIFREAFKSVWAASALHMFMNTLFSLFF</sequence>
<feature type="transmembrane region" description="Helical" evidence="1">
    <location>
        <begin position="131"/>
        <end position="148"/>
    </location>
</feature>